<dbReference type="Proteomes" id="UP000694571">
    <property type="component" value="Unplaced"/>
</dbReference>
<reference evidence="24" key="1">
    <citation type="submission" date="2025-05" db="UniProtKB">
        <authorList>
            <consortium name="Ensembl"/>
        </authorList>
    </citation>
    <scope>IDENTIFICATION</scope>
</reference>
<evidence type="ECO:0000256" key="17">
    <source>
        <dbReference type="ARBA" id="ARBA00072512"/>
    </source>
</evidence>
<evidence type="ECO:0000256" key="5">
    <source>
        <dbReference type="ARBA" id="ARBA00022737"/>
    </source>
</evidence>
<feature type="compositionally biased region" description="Pro residues" evidence="23">
    <location>
        <begin position="112"/>
        <end position="132"/>
    </location>
</feature>
<dbReference type="FunFam" id="1.50.40.10:FF:000007">
    <property type="entry name" value="Mitochondrial tricarboxylate transport protein-like"/>
    <property type="match status" value="1"/>
</dbReference>
<evidence type="ECO:0000256" key="19">
    <source>
        <dbReference type="ARBA" id="ARBA00078498"/>
    </source>
</evidence>
<dbReference type="Proteomes" id="UP000694722">
    <property type="component" value="Unplaced"/>
</dbReference>
<dbReference type="AlphaFoldDB" id="A0A8D0SQX6"/>
<evidence type="ECO:0000256" key="13">
    <source>
        <dbReference type="ARBA" id="ARBA00047569"/>
    </source>
</evidence>
<dbReference type="InterPro" id="IPR018108">
    <property type="entry name" value="MCP_transmembrane"/>
</dbReference>
<evidence type="ECO:0000256" key="10">
    <source>
        <dbReference type="ARBA" id="ARBA00036264"/>
    </source>
</evidence>
<dbReference type="SUPFAM" id="SSF103506">
    <property type="entry name" value="Mitochondrial carrier"/>
    <property type="match status" value="1"/>
</dbReference>
<evidence type="ECO:0000256" key="18">
    <source>
        <dbReference type="ARBA" id="ARBA00077618"/>
    </source>
</evidence>
<feature type="region of interest" description="Disordered" evidence="23">
    <location>
        <begin position="55"/>
        <end position="244"/>
    </location>
</feature>
<evidence type="ECO:0000313" key="25">
    <source>
        <dbReference type="Proteomes" id="UP000694727"/>
    </source>
</evidence>
<proteinExistence type="inferred from homology"/>
<dbReference type="InterPro" id="IPR023395">
    <property type="entry name" value="MCP_dom_sf"/>
</dbReference>
<feature type="region of interest" description="Disordered" evidence="23">
    <location>
        <begin position="1"/>
        <end position="43"/>
    </location>
</feature>
<evidence type="ECO:0000256" key="11">
    <source>
        <dbReference type="ARBA" id="ARBA00036668"/>
    </source>
</evidence>
<feature type="compositionally biased region" description="Gly residues" evidence="23">
    <location>
        <begin position="214"/>
        <end position="224"/>
    </location>
</feature>
<dbReference type="Ensembl" id="ENSSSCT00035044621.1">
    <property type="protein sequence ID" value="ENSSSCP00035017850.1"/>
    <property type="gene ID" value="ENSSSCG00035033673.1"/>
</dbReference>
<evidence type="ECO:0000256" key="15">
    <source>
        <dbReference type="ARBA" id="ARBA00048949"/>
    </source>
</evidence>
<dbReference type="PANTHER" id="PTHR45788:SF4">
    <property type="entry name" value="TRICARBOXYLATE TRANSPORT PROTEIN, MITOCHONDRIAL"/>
    <property type="match status" value="1"/>
</dbReference>
<evidence type="ECO:0000256" key="16">
    <source>
        <dbReference type="ARBA" id="ARBA00049256"/>
    </source>
</evidence>
<comment type="catalytic activity">
    <reaction evidence="9">
        <text>cis-aconitate(in) + citrate(out) = cis-aconitate(out) + citrate(in)</text>
        <dbReference type="Rhea" id="RHEA:72475"/>
        <dbReference type="ChEBI" id="CHEBI:16383"/>
        <dbReference type="ChEBI" id="CHEBI:16947"/>
    </reaction>
</comment>
<evidence type="ECO:0000256" key="9">
    <source>
        <dbReference type="ARBA" id="ARBA00036042"/>
    </source>
</evidence>
<dbReference type="GO" id="GO:0031966">
    <property type="term" value="C:mitochondrial membrane"/>
    <property type="evidence" value="ECO:0007669"/>
    <property type="project" value="UniProtKB-SubCell"/>
</dbReference>
<comment type="catalytic activity">
    <reaction evidence="11">
        <text>citrate(out) + (S)-malate(in) = citrate(in) + (S)-malate(out)</text>
        <dbReference type="Rhea" id="RHEA:72483"/>
        <dbReference type="ChEBI" id="CHEBI:15589"/>
        <dbReference type="ChEBI" id="CHEBI:16947"/>
    </reaction>
</comment>
<comment type="catalytic activity">
    <reaction evidence="10">
        <text>citrate(out) + succinate(in) = citrate(in) + succinate(out)</text>
        <dbReference type="Rhea" id="RHEA:28835"/>
        <dbReference type="ChEBI" id="CHEBI:16947"/>
        <dbReference type="ChEBI" id="CHEBI:30031"/>
    </reaction>
</comment>
<comment type="function">
    <text evidence="20">Mitochondrial electroneutral antiporter that exports citrate from the mitochondria into the cytosol in exchange for malate. Also able to mediate the exchange of citrate for isocitrate, phosphoenolpyruvate, cis-aconitate and to a lesser extent trans-aconitate, maleate and succinate. In the cytoplasm, citrate plays important roles in fatty acid and sterol synthesis, regulation of glycolysis, protein acetylation, and other physiopathological processes.</text>
</comment>
<dbReference type="PROSITE" id="PS50920">
    <property type="entry name" value="SOLCAR"/>
    <property type="match status" value="2"/>
</dbReference>
<comment type="subcellular location">
    <subcellularLocation>
        <location evidence="1">Mitochondrion membrane</location>
        <topology evidence="1">Multi-pass membrane protein</topology>
    </subcellularLocation>
</comment>
<gene>
    <name evidence="24" type="primary">SLC25A1</name>
</gene>
<evidence type="ECO:0000256" key="23">
    <source>
        <dbReference type="SAM" id="MobiDB-lite"/>
    </source>
</evidence>
<dbReference type="Proteomes" id="UP000694720">
    <property type="component" value="Unplaced"/>
</dbReference>
<evidence type="ECO:0000256" key="6">
    <source>
        <dbReference type="ARBA" id="ARBA00022989"/>
    </source>
</evidence>
<feature type="compositionally biased region" description="Pro residues" evidence="23">
    <location>
        <begin position="281"/>
        <end position="291"/>
    </location>
</feature>
<feature type="compositionally biased region" description="Low complexity" evidence="23">
    <location>
        <begin position="181"/>
        <end position="195"/>
    </location>
</feature>
<keyword evidence="5" id="KW-0677">Repeat</keyword>
<comment type="catalytic activity">
    <reaction evidence="13">
        <text>D-threo-isocitrate(in) + citrate(out) = D-threo-isocitrate(out) + citrate(in)</text>
        <dbReference type="Rhea" id="RHEA:72471"/>
        <dbReference type="ChEBI" id="CHEBI:15562"/>
        <dbReference type="ChEBI" id="CHEBI:16947"/>
    </reaction>
</comment>
<organism evidence="24 25">
    <name type="scientific">Sus scrofa</name>
    <name type="common">Pig</name>
    <dbReference type="NCBI Taxonomy" id="9823"/>
    <lineage>
        <taxon>Eukaryota</taxon>
        <taxon>Metazoa</taxon>
        <taxon>Chordata</taxon>
        <taxon>Craniata</taxon>
        <taxon>Vertebrata</taxon>
        <taxon>Euteleostomi</taxon>
        <taxon>Mammalia</taxon>
        <taxon>Eutheria</taxon>
        <taxon>Laurasiatheria</taxon>
        <taxon>Artiodactyla</taxon>
        <taxon>Suina</taxon>
        <taxon>Suidae</taxon>
        <taxon>Sus</taxon>
    </lineage>
</organism>
<evidence type="ECO:0000313" key="24">
    <source>
        <dbReference type="Ensembl" id="ENSSSCP00025035146.1"/>
    </source>
</evidence>
<evidence type="ECO:0000256" key="21">
    <source>
        <dbReference type="PROSITE-ProRule" id="PRU00282"/>
    </source>
</evidence>
<comment type="catalytic activity">
    <reaction evidence="15">
        <text>trans-aconitate(in) + citrate(out) = trans-aconitate(out) + citrate(in)</text>
        <dbReference type="Rhea" id="RHEA:72479"/>
        <dbReference type="ChEBI" id="CHEBI:15708"/>
        <dbReference type="ChEBI" id="CHEBI:16947"/>
    </reaction>
</comment>
<dbReference type="InterPro" id="IPR049563">
    <property type="entry name" value="TXTP-like"/>
</dbReference>
<keyword evidence="6" id="KW-1133">Transmembrane helix</keyword>
<evidence type="ECO:0000256" key="8">
    <source>
        <dbReference type="ARBA" id="ARBA00023136"/>
    </source>
</evidence>
<evidence type="ECO:0000256" key="22">
    <source>
        <dbReference type="RuleBase" id="RU000488"/>
    </source>
</evidence>
<dbReference type="PANTHER" id="PTHR45788">
    <property type="entry name" value="SUCCINATE/FUMARATE MITOCHONDRIAL TRANSPORTER-RELATED"/>
    <property type="match status" value="1"/>
</dbReference>
<dbReference type="Gene3D" id="1.50.40.10">
    <property type="entry name" value="Mitochondrial carrier domain"/>
    <property type="match status" value="1"/>
</dbReference>
<evidence type="ECO:0000256" key="1">
    <source>
        <dbReference type="ARBA" id="ARBA00004225"/>
    </source>
</evidence>
<evidence type="ECO:0000256" key="12">
    <source>
        <dbReference type="ARBA" id="ARBA00042640"/>
    </source>
</evidence>
<evidence type="ECO:0000256" key="7">
    <source>
        <dbReference type="ARBA" id="ARBA00023128"/>
    </source>
</evidence>
<comment type="catalytic activity">
    <reaction evidence="14">
        <text>maleate(in) + citrate(out) = maleate(out) + citrate(in)</text>
        <dbReference type="Rhea" id="RHEA:72491"/>
        <dbReference type="ChEBI" id="CHEBI:16947"/>
        <dbReference type="ChEBI" id="CHEBI:30780"/>
    </reaction>
</comment>
<keyword evidence="8 21" id="KW-0472">Membrane</keyword>
<evidence type="ECO:0000256" key="20">
    <source>
        <dbReference type="ARBA" id="ARBA00093390"/>
    </source>
</evidence>
<sequence length="543" mass="58088">ARIPAALRPRGEWGEGWPGGVAPPSWRGGGVPTSTGGGAVGRRGRCLVGPHAAIGWATGPARPQFPAGSGRVGGGARLGPRGAELGSDAVAQPRPITGAAAAVATEHGSSDPRPPPGPLPRPPWPTPALLRPPRPRPGKPSSHTRGRRSWQVGARARRPPTPTPTPPRFRVAPDTGFAVLPGGVRPPARVPGAPGQDRGRGVGPAPRRRAKSGRGQGAPVGRGRGLSLVPVRPCRRPGGRHRNLHHLPHRVREDAAAAGRALAPAALPGHRGLRAADSPQPWRPGPVPRPQLPALRLHPQGGCQVRRTWRPGGHRREPRLRGGPSHAFASRSRFGTFEFLSNHMRDAQGRLDSTRGLLCGLGAGVAEAVVVVCPMETIKVKFIHDQTSSNPKYRGFFHGVREIVREQGLKGTYQGLTATVLKQGSNQAIRFFVMTALRNWYRGDNPNKPMNPLITGVFGAIAGAASVFGNTPLDVIKTRMQGLEAHKYRNTWDCGLQILRNEGLKAFYKGTIPRLGRVCLDVAIVFIIYDEVVKLLNKVWKTD</sequence>
<evidence type="ECO:0000256" key="2">
    <source>
        <dbReference type="ARBA" id="ARBA00006375"/>
    </source>
</evidence>
<evidence type="ECO:0000256" key="4">
    <source>
        <dbReference type="ARBA" id="ARBA00022692"/>
    </source>
</evidence>
<name>A0A8D0SQX6_PIG</name>
<feature type="compositionally biased region" description="Gly residues" evidence="23">
    <location>
        <begin position="27"/>
        <end position="41"/>
    </location>
</feature>
<protein>
    <recommendedName>
        <fullName evidence="17">Tricarboxylate transport protein, mitochondrial</fullName>
    </recommendedName>
    <alternativeName>
        <fullName evidence="12">Citrate transport protein</fullName>
    </alternativeName>
    <alternativeName>
        <fullName evidence="18">Solute carrier family 25 member 1</fullName>
    </alternativeName>
    <alternativeName>
        <fullName evidence="19">Tricarboxylate carrier protein</fullName>
    </alternativeName>
</protein>
<evidence type="ECO:0000256" key="3">
    <source>
        <dbReference type="ARBA" id="ARBA00022448"/>
    </source>
</evidence>
<dbReference type="Ensembl" id="ENSSSCT00050103105.1">
    <property type="protein sequence ID" value="ENSSSCP00050045016.1"/>
    <property type="gene ID" value="ENSSSCG00050075236.1"/>
</dbReference>
<dbReference type="Proteomes" id="UP000694727">
    <property type="component" value="Unplaced"/>
</dbReference>
<feature type="compositionally biased region" description="Basic residues" evidence="23">
    <location>
        <begin position="233"/>
        <end position="244"/>
    </location>
</feature>
<accession>A0A8D0SQX6</accession>
<keyword evidence="4 21" id="KW-0812">Transmembrane</keyword>
<dbReference type="Ensembl" id="ENSSSCT00025080833.1">
    <property type="protein sequence ID" value="ENSSSCP00025035146.1"/>
    <property type="gene ID" value="ENSSSCG00025058860.1"/>
</dbReference>
<dbReference type="Pfam" id="PF00153">
    <property type="entry name" value="Mito_carr"/>
    <property type="match status" value="2"/>
</dbReference>
<evidence type="ECO:0000256" key="14">
    <source>
        <dbReference type="ARBA" id="ARBA00048440"/>
    </source>
</evidence>
<feature type="repeat" description="Solcar" evidence="21">
    <location>
        <begin position="450"/>
        <end position="535"/>
    </location>
</feature>
<feature type="compositionally biased region" description="Basic residues" evidence="23">
    <location>
        <begin position="133"/>
        <end position="148"/>
    </location>
</feature>
<keyword evidence="7" id="KW-0496">Mitochondrion</keyword>
<comment type="similarity">
    <text evidence="2 22">Belongs to the mitochondrial carrier (TC 2.A.29) family.</text>
</comment>
<feature type="region of interest" description="Disordered" evidence="23">
    <location>
        <begin position="266"/>
        <end position="327"/>
    </location>
</feature>
<comment type="catalytic activity">
    <reaction evidence="16">
        <text>phosphoenolpyruvate(in) + citrate(out) = phosphoenolpyruvate(out) + citrate(in)</text>
        <dbReference type="Rhea" id="RHEA:72487"/>
        <dbReference type="ChEBI" id="CHEBI:16947"/>
        <dbReference type="ChEBI" id="CHEBI:58702"/>
    </reaction>
</comment>
<feature type="repeat" description="Solcar" evidence="21">
    <location>
        <begin position="354"/>
        <end position="440"/>
    </location>
</feature>
<dbReference type="Ensembl" id="ENSSSCT00040086636.1">
    <property type="protein sequence ID" value="ENSSSCP00040038003.1"/>
    <property type="gene ID" value="ENSSSCG00040063423.1"/>
</dbReference>
<keyword evidence="3 22" id="KW-0813">Transport</keyword>
<feature type="compositionally biased region" description="Basic residues" evidence="23">
    <location>
        <begin position="307"/>
        <end position="318"/>
    </location>
</feature>